<dbReference type="GO" id="GO:0000981">
    <property type="term" value="F:DNA-binding transcription factor activity, RNA polymerase II-specific"/>
    <property type="evidence" value="ECO:0000318"/>
    <property type="project" value="GO_Central"/>
</dbReference>
<protein>
    <recommendedName>
        <fullName evidence="12">C2H2-type domain-containing protein</fullName>
    </recommendedName>
</protein>
<dbReference type="SUPFAM" id="SSF57667">
    <property type="entry name" value="beta-beta-alpha zinc fingers"/>
    <property type="match status" value="1"/>
</dbReference>
<evidence type="ECO:0000256" key="3">
    <source>
        <dbReference type="ARBA" id="ARBA00022737"/>
    </source>
</evidence>
<evidence type="ECO:0000256" key="10">
    <source>
        <dbReference type="ARBA" id="ARBA00038409"/>
    </source>
</evidence>
<dbReference type="InParanoid" id="T1EH96"/>
<dbReference type="EnsemblMetazoa" id="HelroT126349">
    <property type="protein sequence ID" value="HelroP126349"/>
    <property type="gene ID" value="HelroG126349"/>
</dbReference>
<dbReference type="RefSeq" id="XP_009021251.1">
    <property type="nucleotide sequence ID" value="XM_009023003.1"/>
</dbReference>
<keyword evidence="3" id="KW-0677">Repeat</keyword>
<dbReference type="GO" id="GO:0006357">
    <property type="term" value="P:regulation of transcription by RNA polymerase II"/>
    <property type="evidence" value="ECO:0000318"/>
    <property type="project" value="GO_Central"/>
</dbReference>
<dbReference type="GO" id="GO:0008270">
    <property type="term" value="F:zinc ion binding"/>
    <property type="evidence" value="ECO:0007669"/>
    <property type="project" value="UniProtKB-KW"/>
</dbReference>
<evidence type="ECO:0000256" key="8">
    <source>
        <dbReference type="ARBA" id="ARBA00023163"/>
    </source>
</evidence>
<dbReference type="Proteomes" id="UP000015101">
    <property type="component" value="Unassembled WGS sequence"/>
</dbReference>
<dbReference type="EMBL" id="KB096900">
    <property type="protein sequence ID" value="ESO00614.1"/>
    <property type="molecule type" value="Genomic_DNA"/>
</dbReference>
<evidence type="ECO:0000313" key="13">
    <source>
        <dbReference type="EMBL" id="ESO00614.1"/>
    </source>
</evidence>
<comment type="subcellular location">
    <subcellularLocation>
        <location evidence="1">Nucleus</location>
    </subcellularLocation>
</comment>
<evidence type="ECO:0000256" key="7">
    <source>
        <dbReference type="ARBA" id="ARBA00023125"/>
    </source>
</evidence>
<dbReference type="OMA" id="NCQEIDK"/>
<evidence type="ECO:0000256" key="6">
    <source>
        <dbReference type="ARBA" id="ARBA00023015"/>
    </source>
</evidence>
<evidence type="ECO:0000256" key="1">
    <source>
        <dbReference type="ARBA" id="ARBA00004123"/>
    </source>
</evidence>
<dbReference type="GO" id="GO:0005634">
    <property type="term" value="C:nucleus"/>
    <property type="evidence" value="ECO:0007669"/>
    <property type="project" value="UniProtKB-SubCell"/>
</dbReference>
<reference evidence="13 15" key="2">
    <citation type="journal article" date="2013" name="Nature">
        <title>Insights into bilaterian evolution from three spiralian genomes.</title>
        <authorList>
            <person name="Simakov O."/>
            <person name="Marletaz F."/>
            <person name="Cho S.J."/>
            <person name="Edsinger-Gonzales E."/>
            <person name="Havlak P."/>
            <person name="Hellsten U."/>
            <person name="Kuo D.H."/>
            <person name="Larsson T."/>
            <person name="Lv J."/>
            <person name="Arendt D."/>
            <person name="Savage R."/>
            <person name="Osoegawa K."/>
            <person name="de Jong P."/>
            <person name="Grimwood J."/>
            <person name="Chapman J.A."/>
            <person name="Shapiro H."/>
            <person name="Aerts A."/>
            <person name="Otillar R.P."/>
            <person name="Terry A.Y."/>
            <person name="Boore J.L."/>
            <person name="Grigoriev I.V."/>
            <person name="Lindberg D.R."/>
            <person name="Seaver E.C."/>
            <person name="Weisblat D.A."/>
            <person name="Putnam N.H."/>
            <person name="Rokhsar D.S."/>
        </authorList>
    </citation>
    <scope>NUCLEOTIDE SEQUENCE</scope>
</reference>
<dbReference type="FunFam" id="3.30.160.60:FF:001147">
    <property type="entry name" value="Sp6 transcription factor"/>
    <property type="match status" value="1"/>
</dbReference>
<dbReference type="SMART" id="SM00355">
    <property type="entry name" value="ZnF_C2H2"/>
    <property type="match status" value="3"/>
</dbReference>
<keyword evidence="6" id="KW-0805">Transcription regulation</keyword>
<dbReference type="PANTHER" id="PTHR23235:SF177">
    <property type="entry name" value="C2H2-TYPE DOMAIN-CONTAINING PROTEIN"/>
    <property type="match status" value="1"/>
</dbReference>
<dbReference type="FunFam" id="3.30.160.60:FF:000014">
    <property type="entry name" value="Transcription factor Sp3"/>
    <property type="match status" value="1"/>
</dbReference>
<evidence type="ECO:0000313" key="15">
    <source>
        <dbReference type="Proteomes" id="UP000015101"/>
    </source>
</evidence>
<sequence>RRYPAGRPNCDCPNCQEIDKLGPAAEYLRKSIQHCCHVPGCGKIYNKTSHLKAHLRWHTGERSFVCNWLFCGKRFTRSDELQRHLRSHTGDKRFVCNFCNKRFTRSDHLTKHVKTHCEGSNAASANEGDNNENLE</sequence>
<keyword evidence="9" id="KW-0539">Nucleus</keyword>
<dbReference type="PROSITE" id="PS00028">
    <property type="entry name" value="ZINC_FINGER_C2H2_1"/>
    <property type="match status" value="3"/>
</dbReference>
<evidence type="ECO:0000256" key="4">
    <source>
        <dbReference type="ARBA" id="ARBA00022771"/>
    </source>
</evidence>
<evidence type="ECO:0000256" key="11">
    <source>
        <dbReference type="PROSITE-ProRule" id="PRU00042"/>
    </source>
</evidence>
<keyword evidence="4 11" id="KW-0863">Zinc-finger</keyword>
<dbReference type="AlphaFoldDB" id="T1EH96"/>
<dbReference type="GO" id="GO:0000978">
    <property type="term" value="F:RNA polymerase II cis-regulatory region sequence-specific DNA binding"/>
    <property type="evidence" value="ECO:0000318"/>
    <property type="project" value="GO_Central"/>
</dbReference>
<dbReference type="InterPro" id="IPR013087">
    <property type="entry name" value="Znf_C2H2_type"/>
</dbReference>
<keyword evidence="7" id="KW-0238">DNA-binding</keyword>
<feature type="domain" description="C2H2-type" evidence="12">
    <location>
        <begin position="94"/>
        <end position="116"/>
    </location>
</feature>
<keyword evidence="2" id="KW-0479">Metal-binding</keyword>
<dbReference type="Gene3D" id="3.30.160.60">
    <property type="entry name" value="Classic Zinc Finger"/>
    <property type="match status" value="3"/>
</dbReference>
<gene>
    <name evidence="14" type="primary">20195946</name>
    <name evidence="13" type="ORF">HELRODRAFT_126349</name>
</gene>
<evidence type="ECO:0000256" key="5">
    <source>
        <dbReference type="ARBA" id="ARBA00022833"/>
    </source>
</evidence>
<dbReference type="GeneID" id="20195946"/>
<dbReference type="InterPro" id="IPR036236">
    <property type="entry name" value="Znf_C2H2_sf"/>
</dbReference>
<name>T1EH96_HELRO</name>
<dbReference type="OrthoDB" id="6365676at2759"/>
<comment type="similarity">
    <text evidence="10">Belongs to the Sp1 C2H2-type zinc-finger protein family.</text>
</comment>
<proteinExistence type="inferred from homology"/>
<dbReference type="STRING" id="6412.T1EH96"/>
<reference evidence="14" key="3">
    <citation type="submission" date="2015-06" db="UniProtKB">
        <authorList>
            <consortium name="EnsemblMetazoa"/>
        </authorList>
    </citation>
    <scope>IDENTIFICATION</scope>
</reference>
<evidence type="ECO:0000256" key="9">
    <source>
        <dbReference type="ARBA" id="ARBA00023242"/>
    </source>
</evidence>
<keyword evidence="8" id="KW-0804">Transcription</keyword>
<dbReference type="KEGG" id="hro:HELRODRAFT_126349"/>
<organism evidence="14 15">
    <name type="scientific">Helobdella robusta</name>
    <name type="common">Californian leech</name>
    <dbReference type="NCBI Taxonomy" id="6412"/>
    <lineage>
        <taxon>Eukaryota</taxon>
        <taxon>Metazoa</taxon>
        <taxon>Spiralia</taxon>
        <taxon>Lophotrochozoa</taxon>
        <taxon>Annelida</taxon>
        <taxon>Clitellata</taxon>
        <taxon>Hirudinea</taxon>
        <taxon>Rhynchobdellida</taxon>
        <taxon>Glossiphoniidae</taxon>
        <taxon>Helobdella</taxon>
    </lineage>
</organism>
<evidence type="ECO:0000259" key="12">
    <source>
        <dbReference type="PROSITE" id="PS50157"/>
    </source>
</evidence>
<feature type="domain" description="C2H2-type" evidence="12">
    <location>
        <begin position="64"/>
        <end position="93"/>
    </location>
</feature>
<evidence type="ECO:0000256" key="2">
    <source>
        <dbReference type="ARBA" id="ARBA00022723"/>
    </source>
</evidence>
<dbReference type="PANTHER" id="PTHR23235">
    <property type="entry name" value="KRUEPPEL-LIKE TRANSCRIPTION FACTOR"/>
    <property type="match status" value="1"/>
</dbReference>
<dbReference type="PROSITE" id="PS50157">
    <property type="entry name" value="ZINC_FINGER_C2H2_2"/>
    <property type="match status" value="3"/>
</dbReference>
<dbReference type="Pfam" id="PF00096">
    <property type="entry name" value="zf-C2H2"/>
    <property type="match status" value="2"/>
</dbReference>
<feature type="domain" description="C2H2-type" evidence="12">
    <location>
        <begin position="34"/>
        <end position="63"/>
    </location>
</feature>
<keyword evidence="5" id="KW-0862">Zinc</keyword>
<keyword evidence="15" id="KW-1185">Reference proteome</keyword>
<accession>T1EH96</accession>
<dbReference type="EMBL" id="AMQM01005361">
    <property type="status" value="NOT_ANNOTATED_CDS"/>
    <property type="molecule type" value="Genomic_DNA"/>
</dbReference>
<dbReference type="CTD" id="20195946"/>
<dbReference type="HOGENOM" id="CLU_002678_42_10_1"/>
<evidence type="ECO:0000313" key="14">
    <source>
        <dbReference type="EnsemblMetazoa" id="HelroP126349"/>
    </source>
</evidence>
<dbReference type="eggNOG" id="KOG1721">
    <property type="taxonomic scope" value="Eukaryota"/>
</dbReference>
<reference evidence="15" key="1">
    <citation type="submission" date="2012-12" db="EMBL/GenBank/DDBJ databases">
        <authorList>
            <person name="Hellsten U."/>
            <person name="Grimwood J."/>
            <person name="Chapman J.A."/>
            <person name="Shapiro H."/>
            <person name="Aerts A."/>
            <person name="Otillar R.P."/>
            <person name="Terry A.Y."/>
            <person name="Boore J.L."/>
            <person name="Simakov O."/>
            <person name="Marletaz F."/>
            <person name="Cho S.-J."/>
            <person name="Edsinger-Gonzales E."/>
            <person name="Havlak P."/>
            <person name="Kuo D.-H."/>
            <person name="Larsson T."/>
            <person name="Lv J."/>
            <person name="Arendt D."/>
            <person name="Savage R."/>
            <person name="Osoegawa K."/>
            <person name="de Jong P."/>
            <person name="Lindberg D.R."/>
            <person name="Seaver E.C."/>
            <person name="Weisblat D.A."/>
            <person name="Putnam N.H."/>
            <person name="Grigoriev I.V."/>
            <person name="Rokhsar D.S."/>
        </authorList>
    </citation>
    <scope>NUCLEOTIDE SEQUENCE</scope>
</reference>